<keyword evidence="3" id="KW-1185">Reference proteome</keyword>
<comment type="caution">
    <text evidence="2">The sequence shown here is derived from an EMBL/GenBank/DDBJ whole genome shotgun (WGS) entry which is preliminary data.</text>
</comment>
<keyword evidence="1" id="KW-0175">Coiled coil</keyword>
<protein>
    <submittedName>
        <fullName evidence="2">Uncharacterized protein</fullName>
    </submittedName>
</protein>
<proteinExistence type="predicted"/>
<dbReference type="AlphaFoldDB" id="A0AAD5T4L8"/>
<evidence type="ECO:0000313" key="3">
    <source>
        <dbReference type="Proteomes" id="UP001211907"/>
    </source>
</evidence>
<organism evidence="2 3">
    <name type="scientific">Physocladia obscura</name>
    <dbReference type="NCBI Taxonomy" id="109957"/>
    <lineage>
        <taxon>Eukaryota</taxon>
        <taxon>Fungi</taxon>
        <taxon>Fungi incertae sedis</taxon>
        <taxon>Chytridiomycota</taxon>
        <taxon>Chytridiomycota incertae sedis</taxon>
        <taxon>Chytridiomycetes</taxon>
        <taxon>Chytridiales</taxon>
        <taxon>Chytriomycetaceae</taxon>
        <taxon>Physocladia</taxon>
    </lineage>
</organism>
<accession>A0AAD5T4L8</accession>
<sequence>MNSFTISDAPGNRLPQIDPPQSLEKIQSQIAALTAANASLAIKVDSHDALVANLAAQNQAISKKFDVLREENISLVLKLETVFNACREFSGALHTGMKELNLRD</sequence>
<dbReference type="Proteomes" id="UP001211907">
    <property type="component" value="Unassembled WGS sequence"/>
</dbReference>
<evidence type="ECO:0000313" key="2">
    <source>
        <dbReference type="EMBL" id="KAJ3127076.1"/>
    </source>
</evidence>
<reference evidence="2" key="1">
    <citation type="submission" date="2020-05" db="EMBL/GenBank/DDBJ databases">
        <title>Phylogenomic resolution of chytrid fungi.</title>
        <authorList>
            <person name="Stajich J.E."/>
            <person name="Amses K."/>
            <person name="Simmons R."/>
            <person name="Seto K."/>
            <person name="Myers J."/>
            <person name="Bonds A."/>
            <person name="Quandt C.A."/>
            <person name="Barry K."/>
            <person name="Liu P."/>
            <person name="Grigoriev I."/>
            <person name="Longcore J.E."/>
            <person name="James T.Y."/>
        </authorList>
    </citation>
    <scope>NUCLEOTIDE SEQUENCE</scope>
    <source>
        <strain evidence="2">JEL0513</strain>
    </source>
</reference>
<feature type="coiled-coil region" evidence="1">
    <location>
        <begin position="23"/>
        <end position="71"/>
    </location>
</feature>
<dbReference type="EMBL" id="JADGJH010000529">
    <property type="protein sequence ID" value="KAJ3127076.1"/>
    <property type="molecule type" value="Genomic_DNA"/>
</dbReference>
<gene>
    <name evidence="2" type="ORF">HK100_009936</name>
</gene>
<evidence type="ECO:0000256" key="1">
    <source>
        <dbReference type="SAM" id="Coils"/>
    </source>
</evidence>
<name>A0AAD5T4L8_9FUNG</name>